<feature type="region of interest" description="Disordered" evidence="1">
    <location>
        <begin position="1"/>
        <end position="20"/>
    </location>
</feature>
<keyword evidence="3" id="KW-1185">Reference proteome</keyword>
<protein>
    <submittedName>
        <fullName evidence="2">Uncharacterized protein</fullName>
    </submittedName>
</protein>
<name>A0AAD3D6H5_9STRA</name>
<proteinExistence type="predicted"/>
<reference evidence="2 3" key="1">
    <citation type="journal article" date="2021" name="Sci. Rep.">
        <title>The genome of the diatom Chaetoceros tenuissimus carries an ancient integrated fragment of an extant virus.</title>
        <authorList>
            <person name="Hongo Y."/>
            <person name="Kimura K."/>
            <person name="Takaki Y."/>
            <person name="Yoshida Y."/>
            <person name="Baba S."/>
            <person name="Kobayashi G."/>
            <person name="Nagasaki K."/>
            <person name="Hano T."/>
            <person name="Tomaru Y."/>
        </authorList>
    </citation>
    <scope>NUCLEOTIDE SEQUENCE [LARGE SCALE GENOMIC DNA]</scope>
    <source>
        <strain evidence="2 3">NIES-3715</strain>
    </source>
</reference>
<feature type="compositionally biased region" description="Low complexity" evidence="1">
    <location>
        <begin position="1"/>
        <end position="11"/>
    </location>
</feature>
<dbReference type="EMBL" id="BLLK01000062">
    <property type="protein sequence ID" value="GFH58372.1"/>
    <property type="molecule type" value="Genomic_DNA"/>
</dbReference>
<sequence>MSHFTSHASTSHTEEYRSTSPPLVNLLRSSKWSESLSRLRSHPQESKYISTNGETCLFAAFHDCTKHVPLPVLLGITSIKGNSQLISKKMRDCTVLDSILLSLSDLIRMRKRIPDYEYRLRFQVICKVLEMDTRVIAGDTLKYLFHFVRIWLDYGSRSNLSQIKFVFAVTDVILYVNQEKRMRLNGQQSFENFLNRLICIREQCEYPTEFLLIALEQFGSDGCIEYDKNGHTPIINVLESASLFGRDVKTRYKVLKKIISICPNSSQLPLGKNTKPNGHAVYPLHIAIQKGVEYSNGLKLIMMDCTCALSYKDPSSMLFPFMQVASAKDAKVDTIYQLLLANPNVIADS</sequence>
<organism evidence="2 3">
    <name type="scientific">Chaetoceros tenuissimus</name>
    <dbReference type="NCBI Taxonomy" id="426638"/>
    <lineage>
        <taxon>Eukaryota</taxon>
        <taxon>Sar</taxon>
        <taxon>Stramenopiles</taxon>
        <taxon>Ochrophyta</taxon>
        <taxon>Bacillariophyta</taxon>
        <taxon>Coscinodiscophyceae</taxon>
        <taxon>Chaetocerotophycidae</taxon>
        <taxon>Chaetocerotales</taxon>
        <taxon>Chaetocerotaceae</taxon>
        <taxon>Chaetoceros</taxon>
    </lineage>
</organism>
<evidence type="ECO:0000313" key="2">
    <source>
        <dbReference type="EMBL" id="GFH58372.1"/>
    </source>
</evidence>
<dbReference type="Proteomes" id="UP001054902">
    <property type="component" value="Unassembled WGS sequence"/>
</dbReference>
<dbReference type="AlphaFoldDB" id="A0AAD3D6H5"/>
<evidence type="ECO:0000313" key="3">
    <source>
        <dbReference type="Proteomes" id="UP001054902"/>
    </source>
</evidence>
<evidence type="ECO:0000256" key="1">
    <source>
        <dbReference type="SAM" id="MobiDB-lite"/>
    </source>
</evidence>
<accession>A0AAD3D6H5</accession>
<comment type="caution">
    <text evidence="2">The sequence shown here is derived from an EMBL/GenBank/DDBJ whole genome shotgun (WGS) entry which is preliminary data.</text>
</comment>
<gene>
    <name evidence="2" type="ORF">CTEN210_14848</name>
</gene>